<evidence type="ECO:0000313" key="2">
    <source>
        <dbReference type="EMBL" id="KAK0631263.1"/>
    </source>
</evidence>
<feature type="region of interest" description="Disordered" evidence="1">
    <location>
        <begin position="230"/>
        <end position="310"/>
    </location>
</feature>
<name>A0AA39XC85_9PEZI</name>
<reference evidence="2" key="1">
    <citation type="submission" date="2023-06" db="EMBL/GenBank/DDBJ databases">
        <title>Genome-scale phylogeny and comparative genomics of the fungal order Sordariales.</title>
        <authorList>
            <consortium name="Lawrence Berkeley National Laboratory"/>
            <person name="Hensen N."/>
            <person name="Bonometti L."/>
            <person name="Westerberg I."/>
            <person name="Brannstrom I.O."/>
            <person name="Guillou S."/>
            <person name="Cros-Aarteil S."/>
            <person name="Calhoun S."/>
            <person name="Haridas S."/>
            <person name="Kuo A."/>
            <person name="Mondo S."/>
            <person name="Pangilinan J."/>
            <person name="Riley R."/>
            <person name="Labutti K."/>
            <person name="Andreopoulos B."/>
            <person name="Lipzen A."/>
            <person name="Chen C."/>
            <person name="Yanf M."/>
            <person name="Daum C."/>
            <person name="Ng V."/>
            <person name="Clum A."/>
            <person name="Steindorff A."/>
            <person name="Ohm R."/>
            <person name="Martin F."/>
            <person name="Silar P."/>
            <person name="Natvig D."/>
            <person name="Lalanne C."/>
            <person name="Gautier V."/>
            <person name="Ament-Velasquez S.L."/>
            <person name="Kruys A."/>
            <person name="Hutchinson M.I."/>
            <person name="Powell A.J."/>
            <person name="Barry K."/>
            <person name="Miller A.N."/>
            <person name="Grigoriev I.V."/>
            <person name="Debuchy R."/>
            <person name="Gladieux P."/>
            <person name="Thoren M.H."/>
            <person name="Johannesson H."/>
        </authorList>
    </citation>
    <scope>NUCLEOTIDE SEQUENCE</scope>
    <source>
        <strain evidence="2">CBS 606.72</strain>
    </source>
</reference>
<dbReference type="AlphaFoldDB" id="A0AA39XC85"/>
<evidence type="ECO:0000313" key="3">
    <source>
        <dbReference type="Proteomes" id="UP001175000"/>
    </source>
</evidence>
<comment type="caution">
    <text evidence="2">The sequence shown here is derived from an EMBL/GenBank/DDBJ whole genome shotgun (WGS) entry which is preliminary data.</text>
</comment>
<gene>
    <name evidence="2" type="ORF">B0T14DRAFT_596968</name>
</gene>
<dbReference type="EMBL" id="JAULSU010000001">
    <property type="protein sequence ID" value="KAK0631263.1"/>
    <property type="molecule type" value="Genomic_DNA"/>
</dbReference>
<sequence>MSQLLRPLRWVLSSSKIMKQLPKHQASLQLADGQTVVIQSVRLKHRRQTVGGRINRYLLAGVSLYVVGSFILEQEFLDDIFIPFPLTTKKLDPQPYKGTDPEWQEFVRIAKDKELQMKLKQNLANGVLQAARKNPVLTMRIGSGIKIRRYWMDVDYPYMAPPEYEASGLKFTDEYVEWTTQPVDSFNAKLLDRVLWPTPMASSFWALGTAVIGHKTTEIARYFGIAAKSPDAQPTGAGASSPDPLPSSHNPQIQKALDRMRRNSTRNPGEVRDPSSMALNTPVSSGGKPPAATPSKVPASTGNPQPAGDRFWGEDKVKSAVSGGFSPWQVFMKQFGKSWTPIRPEPPRGSVAFSGLVELESTKCWIVVDVLGWYDPKTKQFNNVMMRLRRLQDKLQSPLR</sequence>
<evidence type="ECO:0000256" key="1">
    <source>
        <dbReference type="SAM" id="MobiDB-lite"/>
    </source>
</evidence>
<protein>
    <submittedName>
        <fullName evidence="2">Uncharacterized protein</fullName>
    </submittedName>
</protein>
<accession>A0AA39XC85</accession>
<organism evidence="2 3">
    <name type="scientific">Immersiella caudata</name>
    <dbReference type="NCBI Taxonomy" id="314043"/>
    <lineage>
        <taxon>Eukaryota</taxon>
        <taxon>Fungi</taxon>
        <taxon>Dikarya</taxon>
        <taxon>Ascomycota</taxon>
        <taxon>Pezizomycotina</taxon>
        <taxon>Sordariomycetes</taxon>
        <taxon>Sordariomycetidae</taxon>
        <taxon>Sordariales</taxon>
        <taxon>Lasiosphaeriaceae</taxon>
        <taxon>Immersiella</taxon>
    </lineage>
</organism>
<keyword evidence="3" id="KW-1185">Reference proteome</keyword>
<proteinExistence type="predicted"/>
<dbReference type="Proteomes" id="UP001175000">
    <property type="component" value="Unassembled WGS sequence"/>
</dbReference>